<protein>
    <recommendedName>
        <fullName evidence="3">Staphylococcal protein</fullName>
    </recommendedName>
</protein>
<gene>
    <name evidence="1" type="ORF">BUZ14_11200</name>
</gene>
<dbReference type="AlphaFoldDB" id="A0A3A0VUQ2"/>
<evidence type="ECO:0008006" key="3">
    <source>
        <dbReference type="Google" id="ProtNLM"/>
    </source>
</evidence>
<reference evidence="1 2" key="1">
    <citation type="journal article" date="2016" name="Front. Microbiol.">
        <title>Comprehensive Phylogenetic Analysis of Bovine Non-aureus Staphylococci Species Based on Whole-Genome Sequencing.</title>
        <authorList>
            <person name="Naushad S."/>
            <person name="Barkema H.W."/>
            <person name="Luby C."/>
            <person name="Condas L.A."/>
            <person name="Nobrega D.B."/>
            <person name="Carson D.A."/>
            <person name="De Buck J."/>
        </authorList>
    </citation>
    <scope>NUCLEOTIDE SEQUENCE [LARGE SCALE GENOMIC DNA]</scope>
    <source>
        <strain evidence="1 2">SNUC 4781</strain>
    </source>
</reference>
<dbReference type="Proteomes" id="UP000265541">
    <property type="component" value="Unassembled WGS sequence"/>
</dbReference>
<dbReference type="OrthoDB" id="2405868at2"/>
<name>A0A3A0VUQ2_STAGA</name>
<dbReference type="RefSeq" id="WP_119485992.1">
    <property type="nucleotide sequence ID" value="NZ_QYJN01000006.1"/>
</dbReference>
<sequence>MNYITLYLEKVTRNTFYTSLVEYRDALDKKLRSIEIYIKYLIERKAYLEELIDSLTLTLENKYIDKIEEKHIYCAKEINDTEIENIKNKLNGMEADYARIEADLSHHATEKANVETECDLIERISLVA</sequence>
<comment type="caution">
    <text evidence="1">The sequence shown here is derived from an EMBL/GenBank/DDBJ whole genome shotgun (WGS) entry which is preliminary data.</text>
</comment>
<evidence type="ECO:0000313" key="1">
    <source>
        <dbReference type="EMBL" id="RIP33095.1"/>
    </source>
</evidence>
<proteinExistence type="predicted"/>
<evidence type="ECO:0000313" key="2">
    <source>
        <dbReference type="Proteomes" id="UP000265541"/>
    </source>
</evidence>
<dbReference type="EMBL" id="QYJN01000006">
    <property type="protein sequence ID" value="RIP33095.1"/>
    <property type="molecule type" value="Genomic_DNA"/>
</dbReference>
<accession>A0A3A0VUQ2</accession>
<organism evidence="1 2">
    <name type="scientific">Staphylococcus gallinarum</name>
    <dbReference type="NCBI Taxonomy" id="1293"/>
    <lineage>
        <taxon>Bacteria</taxon>
        <taxon>Bacillati</taxon>
        <taxon>Bacillota</taxon>
        <taxon>Bacilli</taxon>
        <taxon>Bacillales</taxon>
        <taxon>Staphylococcaceae</taxon>
        <taxon>Staphylococcus</taxon>
    </lineage>
</organism>